<proteinExistence type="predicted"/>
<dbReference type="AlphaFoldDB" id="B7LU38"/>
<reference evidence="2" key="1">
    <citation type="journal article" date="2009" name="PLoS Genet.">
        <title>Organised genome dynamics in the Escherichia coli species results in highly diverse adaptive paths.</title>
        <authorList>
            <person name="Touchon M."/>
            <person name="Hoede C."/>
            <person name="Tenaillon O."/>
            <person name="Barbe V."/>
            <person name="Baeriswyl S."/>
            <person name="Bidet P."/>
            <person name="Bingen E."/>
            <person name="Bonacorsi S."/>
            <person name="Bouchier C."/>
            <person name="Bouvet O."/>
            <person name="Calteau A."/>
            <person name="Chiapello H."/>
            <person name="Clermont O."/>
            <person name="Cruveiller S."/>
            <person name="Danchin A."/>
            <person name="Diard M."/>
            <person name="Dossat C."/>
            <person name="Karoui M.E."/>
            <person name="Frapy E."/>
            <person name="Garry L."/>
            <person name="Ghigo J.M."/>
            <person name="Gilles A.M."/>
            <person name="Johnson J."/>
            <person name="Le Bouguenec C."/>
            <person name="Lescat M."/>
            <person name="Mangenot S."/>
            <person name="Martinez-Jehanne V."/>
            <person name="Matic I."/>
            <person name="Nassif X."/>
            <person name="Oztas S."/>
            <person name="Petit M.A."/>
            <person name="Pichon C."/>
            <person name="Rouy Z."/>
            <person name="Ruf C.S."/>
            <person name="Schneider D."/>
            <person name="Tourret J."/>
            <person name="Vacherie B."/>
            <person name="Vallenet D."/>
            <person name="Medigue C."/>
            <person name="Rocha E.P.C."/>
            <person name="Denamur E."/>
        </authorList>
    </citation>
    <scope>NUCLEOTIDE SEQUENCE [LARGE SCALE GENOMIC DNA]</scope>
    <source>
        <strain evidence="2">ATCC 35469 / DSM 13698 / BCRC 15582 / CCUG 18766 / IAM 14443 / JCM 21226 / LMG 7866 / NBRC 102419 / NCTC 12128 / CDC 0568-73</strain>
    </source>
</reference>
<accession>B7LU38</accession>
<dbReference type="HOGENOM" id="CLU_3328009_0_0_6"/>
<evidence type="ECO:0000313" key="2">
    <source>
        <dbReference type="Proteomes" id="UP000000745"/>
    </source>
</evidence>
<keyword evidence="2" id="KW-1185">Reference proteome</keyword>
<gene>
    <name evidence="1" type="ordered locus">EFER_3684</name>
</gene>
<name>B7LU38_ESCF3</name>
<dbReference type="Proteomes" id="UP000000745">
    <property type="component" value="Chromosome"/>
</dbReference>
<sequence>MAIHVDDEIMEYDSRDYNKKVCFTIVKKDNKKGKNEIC</sequence>
<dbReference type="KEGG" id="efe:EFER_3684"/>
<organism evidence="1 2">
    <name type="scientific">Escherichia fergusonii (strain ATCC 35469 / DSM 13698 / CCUG 18766 / IAM 14443 / JCM 21226 / LMG 7866 / NBRC 102419 / NCTC 12128 / CDC 0568-73)</name>
    <dbReference type="NCBI Taxonomy" id="585054"/>
    <lineage>
        <taxon>Bacteria</taxon>
        <taxon>Pseudomonadati</taxon>
        <taxon>Pseudomonadota</taxon>
        <taxon>Gammaproteobacteria</taxon>
        <taxon>Enterobacterales</taxon>
        <taxon>Enterobacteriaceae</taxon>
        <taxon>Escherichia</taxon>
    </lineage>
</organism>
<evidence type="ECO:0000313" key="1">
    <source>
        <dbReference type="EMBL" id="CAQ91146.1"/>
    </source>
</evidence>
<protein>
    <submittedName>
        <fullName evidence="1">Uncharacterized protein</fullName>
    </submittedName>
</protein>
<dbReference type="EMBL" id="CU928158">
    <property type="protein sequence ID" value="CAQ91146.1"/>
    <property type="molecule type" value="Genomic_DNA"/>
</dbReference>